<evidence type="ECO:0000256" key="1">
    <source>
        <dbReference type="SAM" id="Coils"/>
    </source>
</evidence>
<evidence type="ECO:0000256" key="2">
    <source>
        <dbReference type="SAM" id="MobiDB-lite"/>
    </source>
</evidence>
<feature type="region of interest" description="Disordered" evidence="2">
    <location>
        <begin position="202"/>
        <end position="224"/>
    </location>
</feature>
<evidence type="ECO:0000259" key="3">
    <source>
        <dbReference type="Pfam" id="PF25972"/>
    </source>
</evidence>
<evidence type="ECO:0000313" key="4">
    <source>
        <dbReference type="EMBL" id="KAL1522643.1"/>
    </source>
</evidence>
<organism evidence="4 5">
    <name type="scientific">Prymnesium parvum</name>
    <name type="common">Toxic golden alga</name>
    <dbReference type="NCBI Taxonomy" id="97485"/>
    <lineage>
        <taxon>Eukaryota</taxon>
        <taxon>Haptista</taxon>
        <taxon>Haptophyta</taxon>
        <taxon>Prymnesiophyceae</taxon>
        <taxon>Prymnesiales</taxon>
        <taxon>Prymnesiaceae</taxon>
        <taxon>Prymnesium</taxon>
    </lineage>
</organism>
<dbReference type="InterPro" id="IPR058936">
    <property type="entry name" value="At4g15545-like"/>
</dbReference>
<keyword evidence="5" id="KW-1185">Reference proteome</keyword>
<dbReference type="PANTHER" id="PTHR47383:SF8">
    <property type="entry name" value="OS01G0768300 PROTEIN"/>
    <property type="match status" value="1"/>
</dbReference>
<accession>A0AB34JNP7</accession>
<dbReference type="AlphaFoldDB" id="A0AB34JNP7"/>
<feature type="coiled-coil region" evidence="1">
    <location>
        <begin position="36"/>
        <end position="91"/>
    </location>
</feature>
<proteinExistence type="predicted"/>
<name>A0AB34JNP7_PRYPA</name>
<dbReference type="PANTHER" id="PTHR47383">
    <property type="entry name" value="OS03G0659800 PROTEIN"/>
    <property type="match status" value="1"/>
</dbReference>
<sequence>MELGVSEQHPDEKFRHGLRLIEIAYDERSRLAELELNQLRSMNKERQGQITALESRVAELEAHMREANERANHVANERDLARNELKAVQRDMAKLDQFKRSILQSIKDEDVAPTLATSSVSHDHGLRGGAHNLMYGTQQLAGAHQYTPAIRSPATAATYSESYRTGTGLSAVPSRSNGAHRSAAVAPPSTPAYTEMQIAHSAPAPTPAPLGAPAPAPPSSSTAHVDGKDFFKAARLRLSYEQFNTFLINIRSLNDRLQTQEETLAQARNIFGPDNQDLFFQFKELLVKHGLT</sequence>
<dbReference type="EMBL" id="JBGBPQ010000006">
    <property type="protein sequence ID" value="KAL1522643.1"/>
    <property type="molecule type" value="Genomic_DNA"/>
</dbReference>
<feature type="region of interest" description="Disordered" evidence="2">
    <location>
        <begin position="166"/>
        <end position="190"/>
    </location>
</feature>
<dbReference type="InterPro" id="IPR058935">
    <property type="entry name" value="At4g15545-like_C"/>
</dbReference>
<reference evidence="4 5" key="1">
    <citation type="journal article" date="2024" name="Science">
        <title>Giant polyketide synthase enzymes in the biosynthesis of giant marine polyether toxins.</title>
        <authorList>
            <person name="Fallon T.R."/>
            <person name="Shende V.V."/>
            <person name="Wierzbicki I.H."/>
            <person name="Pendleton A.L."/>
            <person name="Watervoot N.F."/>
            <person name="Auber R.P."/>
            <person name="Gonzalez D.J."/>
            <person name="Wisecaver J.H."/>
            <person name="Moore B.S."/>
        </authorList>
    </citation>
    <scope>NUCLEOTIDE SEQUENCE [LARGE SCALE GENOMIC DNA]</scope>
    <source>
        <strain evidence="4 5">12B1</strain>
    </source>
</reference>
<gene>
    <name evidence="4" type="ORF">AB1Y20_017622</name>
</gene>
<dbReference type="Pfam" id="PF25972">
    <property type="entry name" value="At4g15545_C"/>
    <property type="match status" value="1"/>
</dbReference>
<evidence type="ECO:0000313" key="5">
    <source>
        <dbReference type="Proteomes" id="UP001515480"/>
    </source>
</evidence>
<keyword evidence="1" id="KW-0175">Coiled coil</keyword>
<feature type="compositionally biased region" description="Polar residues" evidence="2">
    <location>
        <begin position="166"/>
        <end position="179"/>
    </location>
</feature>
<protein>
    <recommendedName>
        <fullName evidence="3">At4g15545-like C-terminal domain-containing protein</fullName>
    </recommendedName>
</protein>
<feature type="compositionally biased region" description="Pro residues" evidence="2">
    <location>
        <begin position="204"/>
        <end position="218"/>
    </location>
</feature>
<dbReference type="Proteomes" id="UP001515480">
    <property type="component" value="Unassembled WGS sequence"/>
</dbReference>
<comment type="caution">
    <text evidence="4">The sequence shown here is derived from an EMBL/GenBank/DDBJ whole genome shotgun (WGS) entry which is preliminary data.</text>
</comment>
<feature type="domain" description="At4g15545-like C-terminal" evidence="3">
    <location>
        <begin position="224"/>
        <end position="289"/>
    </location>
</feature>